<comment type="caution">
    <text evidence="1">The sequence shown here is derived from an EMBL/GenBank/DDBJ whole genome shotgun (WGS) entry which is preliminary data.</text>
</comment>
<dbReference type="RefSeq" id="WP_164533995.1">
    <property type="nucleotide sequence ID" value="NZ_JAALFG010000002.1"/>
</dbReference>
<dbReference type="InterPro" id="IPR058532">
    <property type="entry name" value="YjbR/MT2646/Rv2570-like"/>
</dbReference>
<dbReference type="AlphaFoldDB" id="A0A6M1SKJ4"/>
<dbReference type="EMBL" id="JAALFG010000002">
    <property type="protein sequence ID" value="NGP17738.1"/>
    <property type="molecule type" value="Genomic_DNA"/>
</dbReference>
<sequence>MADQHFARIARLAEARGLREVEQSTSYSTPALKVAGNAFVRMLDDTTAVLQCPVDQKVLLMEISPEIFFETDHYVGYDAVLVRLDQISDEELALKLEDAWTFKAPERLRK</sequence>
<keyword evidence="2" id="KW-1185">Reference proteome</keyword>
<evidence type="ECO:0000313" key="2">
    <source>
        <dbReference type="Proteomes" id="UP000474802"/>
    </source>
</evidence>
<dbReference type="Proteomes" id="UP000474802">
    <property type="component" value="Unassembled WGS sequence"/>
</dbReference>
<reference evidence="1 2" key="2">
    <citation type="submission" date="2020-03" db="EMBL/GenBank/DDBJ databases">
        <title>Devosia chinhatensis sp. nov., isolated from a hexachlorocyclohexane (HCH) dump site in India.</title>
        <authorList>
            <person name="Kumar M."/>
            <person name="Lal R."/>
        </authorList>
    </citation>
    <scope>NUCLEOTIDE SEQUENCE [LARGE SCALE GENOMIC DNA]</scope>
    <source>
        <strain evidence="1 2">H239</strain>
    </source>
</reference>
<protein>
    <recommendedName>
        <fullName evidence="3">MmcQ/YjbR family DNA-binding protein</fullName>
    </recommendedName>
</protein>
<evidence type="ECO:0008006" key="3">
    <source>
        <dbReference type="Google" id="ProtNLM"/>
    </source>
</evidence>
<proteinExistence type="predicted"/>
<name>A0A6M1SKJ4_9HYPH</name>
<dbReference type="Pfam" id="PF04237">
    <property type="entry name" value="YjbR"/>
    <property type="match status" value="1"/>
</dbReference>
<evidence type="ECO:0000313" key="1">
    <source>
        <dbReference type="EMBL" id="NGP17738.1"/>
    </source>
</evidence>
<gene>
    <name evidence="1" type="ORF">G5575_08725</name>
</gene>
<organism evidence="1 2">
    <name type="scientific">Devosia aurantiaca</name>
    <dbReference type="NCBI Taxonomy" id="2714858"/>
    <lineage>
        <taxon>Bacteria</taxon>
        <taxon>Pseudomonadati</taxon>
        <taxon>Pseudomonadota</taxon>
        <taxon>Alphaproteobacteria</taxon>
        <taxon>Hyphomicrobiales</taxon>
        <taxon>Devosiaceae</taxon>
        <taxon>Devosia</taxon>
    </lineage>
</organism>
<reference evidence="1 2" key="1">
    <citation type="submission" date="2020-02" db="EMBL/GenBank/DDBJ databases">
        <authorList>
            <person name="Khan S.A."/>
            <person name="Jeon C.O."/>
            <person name="Chun B.H."/>
        </authorList>
    </citation>
    <scope>NUCLEOTIDE SEQUENCE [LARGE SCALE GENOMIC DNA]</scope>
    <source>
        <strain evidence="1 2">H239</strain>
    </source>
</reference>
<accession>A0A6M1SKJ4</accession>